<proteinExistence type="predicted"/>
<evidence type="ECO:0000313" key="1">
    <source>
        <dbReference type="EMBL" id="GGL73585.1"/>
    </source>
</evidence>
<dbReference type="RefSeq" id="WP_188896651.1">
    <property type="nucleotide sequence ID" value="NZ_BMMZ01000009.1"/>
</dbReference>
<dbReference type="AlphaFoldDB" id="A0A917W7S1"/>
<gene>
    <name evidence="1" type="ORF">GCM10011575_34900</name>
</gene>
<evidence type="ECO:0000313" key="2">
    <source>
        <dbReference type="Proteomes" id="UP000613840"/>
    </source>
</evidence>
<organism evidence="1 2">
    <name type="scientific">Microlunatus endophyticus</name>
    <dbReference type="NCBI Taxonomy" id="1716077"/>
    <lineage>
        <taxon>Bacteria</taxon>
        <taxon>Bacillati</taxon>
        <taxon>Actinomycetota</taxon>
        <taxon>Actinomycetes</taxon>
        <taxon>Propionibacteriales</taxon>
        <taxon>Propionibacteriaceae</taxon>
        <taxon>Microlunatus</taxon>
    </lineage>
</organism>
<keyword evidence="2" id="KW-1185">Reference proteome</keyword>
<reference evidence="1" key="1">
    <citation type="journal article" date="2014" name="Int. J. Syst. Evol. Microbiol.">
        <title>Complete genome sequence of Corynebacterium casei LMG S-19264T (=DSM 44701T), isolated from a smear-ripened cheese.</title>
        <authorList>
            <consortium name="US DOE Joint Genome Institute (JGI-PGF)"/>
            <person name="Walter F."/>
            <person name="Albersmeier A."/>
            <person name="Kalinowski J."/>
            <person name="Ruckert C."/>
        </authorList>
    </citation>
    <scope>NUCLEOTIDE SEQUENCE</scope>
    <source>
        <strain evidence="1">CGMCC 4.7306</strain>
    </source>
</reference>
<accession>A0A917W7S1</accession>
<reference evidence="1" key="2">
    <citation type="submission" date="2020-09" db="EMBL/GenBank/DDBJ databases">
        <authorList>
            <person name="Sun Q."/>
            <person name="Zhou Y."/>
        </authorList>
    </citation>
    <scope>NUCLEOTIDE SEQUENCE</scope>
    <source>
        <strain evidence="1">CGMCC 4.7306</strain>
    </source>
</reference>
<protein>
    <submittedName>
        <fullName evidence="1">Uncharacterized protein</fullName>
    </submittedName>
</protein>
<sequence length="273" mass="28896">MVSFVDRALITLIDPTAMTALLTAGAAGPYPRLQRLVDSVYQSEVVTTSGVTDVSTTSVQPVLRFDALETMSLTHTASQPAYALSELRGTRRRGGPSTYADLLASLSLQVTVARDAGGIDSVGFEPIEDIQSFADFQSRFQYLDLDGFLAEHRITTLEELRSRYEYLRGTIQLRKPTAAQLQPSTVTVTVSLACVLSEELDIMPALRAATGLRAAVDAADSGRTDALFGPPVHAAAVAVIFPSAALGAGVPTADQIDAVCAGLQILPLFASPP</sequence>
<comment type="caution">
    <text evidence="1">The sequence shown here is derived from an EMBL/GenBank/DDBJ whole genome shotgun (WGS) entry which is preliminary data.</text>
</comment>
<name>A0A917W7S1_9ACTN</name>
<dbReference type="EMBL" id="BMMZ01000009">
    <property type="protein sequence ID" value="GGL73585.1"/>
    <property type="molecule type" value="Genomic_DNA"/>
</dbReference>
<dbReference type="Proteomes" id="UP000613840">
    <property type="component" value="Unassembled WGS sequence"/>
</dbReference>